<evidence type="ECO:0000256" key="2">
    <source>
        <dbReference type="SAM" id="Phobius"/>
    </source>
</evidence>
<feature type="transmembrane region" description="Helical" evidence="2">
    <location>
        <begin position="59"/>
        <end position="79"/>
    </location>
</feature>
<feature type="transmembrane region" description="Helical" evidence="2">
    <location>
        <begin position="167"/>
        <end position="189"/>
    </location>
</feature>
<feature type="transmembrane region" description="Helical" evidence="2">
    <location>
        <begin position="27"/>
        <end position="47"/>
    </location>
</feature>
<sequence>MTVAVITPETLHALGDLGMTPLTVLEYLFLWTLAYSFVGWVYESIVVSIQERRPVNRGFLNGPICPIYGVGAVGAAVILEPLRNPVLLFLVGALCATVLEYLTSWAMEKLFDARWWDYSQYRFNINGRVCLLGAVIFGTFSVVIVHWVQPLVWRLTVAVPLPAVHAAAAVCAVLLCTDIAVTLSGMSGFMARVERFGRMAGRYGDAARAAVGGYAARAGESFGAGREAVGSAMEGAFRTISRGPQSSLERLRDAANQIFTRQQRRMFSAFPEFTSLDHRDVIAQLHEAFAGARRDGDGAIDEETGGEARSDGPHRDAGERRA</sequence>
<organism evidence="3 4">
    <name type="scientific">Bifidobacterium moraviense</name>
    <dbReference type="NCBI Taxonomy" id="2675323"/>
    <lineage>
        <taxon>Bacteria</taxon>
        <taxon>Bacillati</taxon>
        <taxon>Actinomycetota</taxon>
        <taxon>Actinomycetes</taxon>
        <taxon>Bifidobacteriales</taxon>
        <taxon>Bifidobacteriaceae</taxon>
        <taxon>Bifidobacterium</taxon>
    </lineage>
</organism>
<evidence type="ECO:0000313" key="3">
    <source>
        <dbReference type="EMBL" id="NMM99873.1"/>
    </source>
</evidence>
<accession>A0A7Y0HYL0</accession>
<comment type="caution">
    <text evidence="3">The sequence shown here is derived from an EMBL/GenBank/DDBJ whole genome shotgun (WGS) entry which is preliminary data.</text>
</comment>
<evidence type="ECO:0000313" key="4">
    <source>
        <dbReference type="Proteomes" id="UP000588277"/>
    </source>
</evidence>
<dbReference type="AlphaFoldDB" id="A0A7Y0HYL0"/>
<keyword evidence="4" id="KW-1185">Reference proteome</keyword>
<evidence type="ECO:0000256" key="1">
    <source>
        <dbReference type="SAM" id="MobiDB-lite"/>
    </source>
</evidence>
<feature type="compositionally biased region" description="Basic and acidic residues" evidence="1">
    <location>
        <begin position="306"/>
        <end position="322"/>
    </location>
</feature>
<keyword evidence="2" id="KW-0812">Transmembrane</keyword>
<dbReference type="EMBL" id="JAAIIH010000001">
    <property type="protein sequence ID" value="NMM99873.1"/>
    <property type="molecule type" value="Genomic_DNA"/>
</dbReference>
<feature type="transmembrane region" description="Helical" evidence="2">
    <location>
        <begin position="128"/>
        <end position="147"/>
    </location>
</feature>
<reference evidence="3 4" key="1">
    <citation type="submission" date="2020-02" db="EMBL/GenBank/DDBJ databases">
        <title>Characterization of phylogenetic diversity of novel bifidobacterial species isolated in Czech ZOOs.</title>
        <authorList>
            <person name="Lugli G.A."/>
            <person name="Vera N.B."/>
            <person name="Ventura M."/>
        </authorList>
    </citation>
    <scope>NUCLEOTIDE SEQUENCE [LARGE SCALE GENOMIC DNA]</scope>
    <source>
        <strain evidence="3 4">DSM 109958</strain>
    </source>
</reference>
<dbReference type="InterPro" id="IPR010540">
    <property type="entry name" value="CmpB_TMEM229"/>
</dbReference>
<gene>
    <name evidence="3" type="ORF">G1C96_0451</name>
</gene>
<feature type="transmembrane region" description="Helical" evidence="2">
    <location>
        <begin position="85"/>
        <end position="107"/>
    </location>
</feature>
<feature type="region of interest" description="Disordered" evidence="1">
    <location>
        <begin position="292"/>
        <end position="322"/>
    </location>
</feature>
<proteinExistence type="predicted"/>
<dbReference type="Pfam" id="PF06541">
    <property type="entry name" value="ABC_trans_CmpB"/>
    <property type="match status" value="1"/>
</dbReference>
<name>A0A7Y0HYL0_9BIFI</name>
<keyword evidence="2" id="KW-1133">Transmembrane helix</keyword>
<keyword evidence="2" id="KW-0472">Membrane</keyword>
<protein>
    <submittedName>
        <fullName evidence="3">Transporter</fullName>
    </submittedName>
</protein>
<dbReference type="Proteomes" id="UP000588277">
    <property type="component" value="Unassembled WGS sequence"/>
</dbReference>